<dbReference type="AlphaFoldDB" id="A0A164EAN8"/>
<organism evidence="2 3">
    <name type="scientific">Daphnia magna</name>
    <dbReference type="NCBI Taxonomy" id="35525"/>
    <lineage>
        <taxon>Eukaryota</taxon>
        <taxon>Metazoa</taxon>
        <taxon>Ecdysozoa</taxon>
        <taxon>Arthropoda</taxon>
        <taxon>Crustacea</taxon>
        <taxon>Branchiopoda</taxon>
        <taxon>Diplostraca</taxon>
        <taxon>Cladocera</taxon>
        <taxon>Anomopoda</taxon>
        <taxon>Daphniidae</taxon>
        <taxon>Daphnia</taxon>
    </lineage>
</organism>
<keyword evidence="3" id="KW-1185">Reference proteome</keyword>
<evidence type="ECO:0000313" key="3">
    <source>
        <dbReference type="Proteomes" id="UP000076858"/>
    </source>
</evidence>
<protein>
    <submittedName>
        <fullName evidence="2">Uncharacterized protein</fullName>
    </submittedName>
</protein>
<keyword evidence="1" id="KW-0812">Transmembrane</keyword>
<name>A0A164EAN8_9CRUS</name>
<proteinExistence type="predicted"/>
<gene>
    <name evidence="2" type="ORF">APZ42_008969</name>
</gene>
<evidence type="ECO:0000256" key="1">
    <source>
        <dbReference type="SAM" id="Phobius"/>
    </source>
</evidence>
<sequence>MVHRPGNSSFVFIFAITYPFAWPFIPGYPGSSFEHFNQDVSIVSWYSFVRPMVVGQFLSVFAYLALFTIVDTFSGPSIGNFRCPTHICNRRYLFRAVD</sequence>
<accession>A0A164EAN8</accession>
<reference evidence="2 3" key="1">
    <citation type="submission" date="2016-03" db="EMBL/GenBank/DDBJ databases">
        <title>EvidentialGene: Evidence-directed Construction of Genes on Genomes.</title>
        <authorList>
            <person name="Gilbert D.G."/>
            <person name="Choi J.-H."/>
            <person name="Mockaitis K."/>
            <person name="Colbourne J."/>
            <person name="Pfrender M."/>
        </authorList>
    </citation>
    <scope>NUCLEOTIDE SEQUENCE [LARGE SCALE GENOMIC DNA]</scope>
    <source>
        <strain evidence="2 3">Xinb3</strain>
        <tissue evidence="2">Complete organism</tissue>
    </source>
</reference>
<comment type="caution">
    <text evidence="2">The sequence shown here is derived from an EMBL/GenBank/DDBJ whole genome shotgun (WGS) entry which is preliminary data.</text>
</comment>
<keyword evidence="1" id="KW-0472">Membrane</keyword>
<feature type="transmembrane region" description="Helical" evidence="1">
    <location>
        <begin position="7"/>
        <end position="25"/>
    </location>
</feature>
<feature type="transmembrane region" description="Helical" evidence="1">
    <location>
        <begin position="45"/>
        <end position="70"/>
    </location>
</feature>
<keyword evidence="1" id="KW-1133">Transmembrane helix</keyword>
<dbReference type="Proteomes" id="UP000076858">
    <property type="component" value="Unassembled WGS sequence"/>
</dbReference>
<evidence type="ECO:0000313" key="2">
    <source>
        <dbReference type="EMBL" id="KZR96603.1"/>
    </source>
</evidence>
<dbReference type="EMBL" id="LRGB01024325">
    <property type="protein sequence ID" value="KZR96603.1"/>
    <property type="molecule type" value="Genomic_DNA"/>
</dbReference>